<keyword evidence="2" id="KW-0238">DNA-binding</keyword>
<dbReference type="Pfam" id="PF00196">
    <property type="entry name" value="GerE"/>
    <property type="match status" value="1"/>
</dbReference>
<evidence type="ECO:0000313" key="6">
    <source>
        <dbReference type="EMBL" id="MFD0945018.1"/>
    </source>
</evidence>
<dbReference type="EMBL" id="JBHTJG010000001">
    <property type="protein sequence ID" value="MFD0945018.1"/>
    <property type="molecule type" value="Genomic_DNA"/>
</dbReference>
<dbReference type="PROSITE" id="PS50043">
    <property type="entry name" value="HTH_LUXR_2"/>
    <property type="match status" value="1"/>
</dbReference>
<dbReference type="Gene3D" id="3.40.50.2300">
    <property type="match status" value="1"/>
</dbReference>
<dbReference type="SMART" id="SM00421">
    <property type="entry name" value="HTH_LUXR"/>
    <property type="match status" value="1"/>
</dbReference>
<dbReference type="InterPro" id="IPR036388">
    <property type="entry name" value="WH-like_DNA-bd_sf"/>
</dbReference>
<dbReference type="InterPro" id="IPR016032">
    <property type="entry name" value="Sig_transdc_resp-reg_C-effctor"/>
</dbReference>
<dbReference type="InterPro" id="IPR001789">
    <property type="entry name" value="Sig_transdc_resp-reg_receiver"/>
</dbReference>
<protein>
    <submittedName>
        <fullName evidence="6">Response regulator</fullName>
    </submittedName>
</protein>
<dbReference type="InterPro" id="IPR058245">
    <property type="entry name" value="NreC/VraR/RcsB-like_REC"/>
</dbReference>
<feature type="modified residue" description="4-aspartylphosphate" evidence="3">
    <location>
        <position position="94"/>
    </location>
</feature>
<dbReference type="PRINTS" id="PR00038">
    <property type="entry name" value="HTHLUXR"/>
</dbReference>
<sequence length="257" mass="27417">MNTPARQAGRTTPETQPATRYDRAVFPILAPFATVRALGRVMTALVCDDHPLVRSALAMTLDDMIDAPVLTASDFADAWALAEAHPDLSLCVVDLHMPGMGPVEGLRGLKARAPGARFVVVTGSQEDEDLLNALTIGVEGFVPKTVEPGVVEAALRLVLAGGRYLPDRVIALATRDLPQPRATPMASQSAALSFERLSQRHVDVLDQLARGRSNKEIARLLGLSPATIKSHLAHIYAVLGAANRTEAVAQARDRGLV</sequence>
<dbReference type="Gene3D" id="1.10.10.10">
    <property type="entry name" value="Winged helix-like DNA-binding domain superfamily/Winged helix DNA-binding domain"/>
    <property type="match status" value="1"/>
</dbReference>
<evidence type="ECO:0000256" key="3">
    <source>
        <dbReference type="PROSITE-ProRule" id="PRU00169"/>
    </source>
</evidence>
<proteinExistence type="predicted"/>
<feature type="domain" description="Response regulatory" evidence="5">
    <location>
        <begin position="43"/>
        <end position="159"/>
    </location>
</feature>
<evidence type="ECO:0000259" key="4">
    <source>
        <dbReference type="PROSITE" id="PS50043"/>
    </source>
</evidence>
<name>A0ABW3H4D9_9SPHN</name>
<gene>
    <name evidence="6" type="ORF">ACFQ1E_01565</name>
</gene>
<dbReference type="InterPro" id="IPR000792">
    <property type="entry name" value="Tscrpt_reg_LuxR_C"/>
</dbReference>
<dbReference type="CDD" id="cd06170">
    <property type="entry name" value="LuxR_C_like"/>
    <property type="match status" value="1"/>
</dbReference>
<dbReference type="RefSeq" id="WP_264942712.1">
    <property type="nucleotide sequence ID" value="NZ_JAPDRA010000001.1"/>
</dbReference>
<dbReference type="Proteomes" id="UP001596977">
    <property type="component" value="Unassembled WGS sequence"/>
</dbReference>
<dbReference type="PANTHER" id="PTHR43214">
    <property type="entry name" value="TWO-COMPONENT RESPONSE REGULATOR"/>
    <property type="match status" value="1"/>
</dbReference>
<evidence type="ECO:0000259" key="5">
    <source>
        <dbReference type="PROSITE" id="PS50110"/>
    </source>
</evidence>
<dbReference type="SUPFAM" id="SSF52172">
    <property type="entry name" value="CheY-like"/>
    <property type="match status" value="1"/>
</dbReference>
<comment type="caution">
    <text evidence="6">The sequence shown here is derived from an EMBL/GenBank/DDBJ whole genome shotgun (WGS) entry which is preliminary data.</text>
</comment>
<dbReference type="InterPro" id="IPR011006">
    <property type="entry name" value="CheY-like_superfamily"/>
</dbReference>
<reference evidence="7" key="1">
    <citation type="journal article" date="2019" name="Int. J. Syst. Evol. Microbiol.">
        <title>The Global Catalogue of Microorganisms (GCM) 10K type strain sequencing project: providing services to taxonomists for standard genome sequencing and annotation.</title>
        <authorList>
            <consortium name="The Broad Institute Genomics Platform"/>
            <consortium name="The Broad Institute Genome Sequencing Center for Infectious Disease"/>
            <person name="Wu L."/>
            <person name="Ma J."/>
        </authorList>
    </citation>
    <scope>NUCLEOTIDE SEQUENCE [LARGE SCALE GENOMIC DNA]</scope>
    <source>
        <strain evidence="7">CCUG 62982</strain>
    </source>
</reference>
<organism evidence="6 7">
    <name type="scientific">Sphingomonas canadensis</name>
    <dbReference type="NCBI Taxonomy" id="1219257"/>
    <lineage>
        <taxon>Bacteria</taxon>
        <taxon>Pseudomonadati</taxon>
        <taxon>Pseudomonadota</taxon>
        <taxon>Alphaproteobacteria</taxon>
        <taxon>Sphingomonadales</taxon>
        <taxon>Sphingomonadaceae</taxon>
        <taxon>Sphingomonas</taxon>
    </lineage>
</organism>
<dbReference type="CDD" id="cd17535">
    <property type="entry name" value="REC_NarL-like"/>
    <property type="match status" value="1"/>
</dbReference>
<accession>A0ABW3H4D9</accession>
<evidence type="ECO:0000256" key="1">
    <source>
        <dbReference type="ARBA" id="ARBA00022553"/>
    </source>
</evidence>
<dbReference type="PROSITE" id="PS50110">
    <property type="entry name" value="RESPONSE_REGULATORY"/>
    <property type="match status" value="1"/>
</dbReference>
<dbReference type="Pfam" id="PF00072">
    <property type="entry name" value="Response_reg"/>
    <property type="match status" value="1"/>
</dbReference>
<dbReference type="PANTHER" id="PTHR43214:SF43">
    <property type="entry name" value="TWO-COMPONENT RESPONSE REGULATOR"/>
    <property type="match status" value="1"/>
</dbReference>
<evidence type="ECO:0000256" key="2">
    <source>
        <dbReference type="ARBA" id="ARBA00023125"/>
    </source>
</evidence>
<keyword evidence="7" id="KW-1185">Reference proteome</keyword>
<keyword evidence="1 3" id="KW-0597">Phosphoprotein</keyword>
<dbReference type="SMART" id="SM00448">
    <property type="entry name" value="REC"/>
    <property type="match status" value="1"/>
</dbReference>
<dbReference type="InterPro" id="IPR039420">
    <property type="entry name" value="WalR-like"/>
</dbReference>
<dbReference type="SUPFAM" id="SSF46894">
    <property type="entry name" value="C-terminal effector domain of the bipartite response regulators"/>
    <property type="match status" value="1"/>
</dbReference>
<feature type="domain" description="HTH luxR-type" evidence="4">
    <location>
        <begin position="190"/>
        <end position="255"/>
    </location>
</feature>
<evidence type="ECO:0000313" key="7">
    <source>
        <dbReference type="Proteomes" id="UP001596977"/>
    </source>
</evidence>